<feature type="transmembrane region" description="Helical" evidence="1">
    <location>
        <begin position="364"/>
        <end position="385"/>
    </location>
</feature>
<dbReference type="AlphaFoldDB" id="A0A831R3V9"/>
<dbReference type="PANTHER" id="PTHR35791:SF1">
    <property type="entry name" value="UPF0754 MEMBRANE PROTEIN YHEB"/>
    <property type="match status" value="1"/>
</dbReference>
<evidence type="ECO:0008006" key="3">
    <source>
        <dbReference type="Google" id="ProtNLM"/>
    </source>
</evidence>
<keyword evidence="1" id="KW-0472">Membrane</keyword>
<keyword evidence="1" id="KW-0812">Transmembrane</keyword>
<dbReference type="Proteomes" id="UP000885748">
    <property type="component" value="Unassembled WGS sequence"/>
</dbReference>
<gene>
    <name evidence="2" type="ORF">ENI00_05505</name>
</gene>
<keyword evidence="1" id="KW-1133">Transmembrane helix</keyword>
<feature type="transmembrane region" description="Helical" evidence="1">
    <location>
        <begin position="195"/>
        <end position="216"/>
    </location>
</feature>
<dbReference type="PANTHER" id="PTHR35791">
    <property type="entry name" value="UPF0754 MEMBRANE PROTEIN YHEB"/>
    <property type="match status" value="1"/>
</dbReference>
<reference evidence="2" key="1">
    <citation type="journal article" date="2020" name="mSystems">
        <title>Genome- and Community-Level Interaction Insights into Carbon Utilization and Element Cycling Functions of Hydrothermarchaeota in Hydrothermal Sediment.</title>
        <authorList>
            <person name="Zhou Z."/>
            <person name="Liu Y."/>
            <person name="Xu W."/>
            <person name="Pan J."/>
            <person name="Luo Z.H."/>
            <person name="Li M."/>
        </authorList>
    </citation>
    <scope>NUCLEOTIDE SEQUENCE [LARGE SCALE GENOMIC DNA]</scope>
    <source>
        <strain evidence="2">HyVt-357</strain>
    </source>
</reference>
<protein>
    <recommendedName>
        <fullName evidence="3">DUF445 domain-containing protein</fullName>
    </recommendedName>
</protein>
<comment type="caution">
    <text evidence="2">The sequence shown here is derived from an EMBL/GenBank/DDBJ whole genome shotgun (WGS) entry which is preliminary data.</text>
</comment>
<proteinExistence type="predicted"/>
<accession>A0A831R3V9</accession>
<name>A0A831R3V9_9GAMM</name>
<evidence type="ECO:0000313" key="2">
    <source>
        <dbReference type="EMBL" id="HEA51774.1"/>
    </source>
</evidence>
<sequence length="386" mass="43145">MAAVAGWVTNWLAIQMSFYPVHFVGSGMFRWQGALPRKAETIAHLFIDKTLRQFGNLNAAYQQLEPYRIVEQIVSQVTPRLDEYIDEAMYKAQPVLWDNLPPILRKRIYQRAKAQLPSLIEALVDDFGDNLDELVDLKALLSHELTQHPDLMNRLFKQAGPLELKAVVNSGALIGGALGCVLASAWWFYPTSWLLPAGGLFIGFITNWFAISWLFAPLKSRRFLFWSIQGLFLRRQPEISDVWAKLVSEELLTVEAVANAMINGSRGDRTRAIIQKHLRPLLDSSPLMKLGAQLTVGMSGYVELKKAMNQQALIATHDVFNDPAFNKDRAPVIARVLSGQTQALRPAEFQDILRSAFREEAGTLMLIGGLLGALVGAAQFIALTYP</sequence>
<evidence type="ECO:0000256" key="1">
    <source>
        <dbReference type="SAM" id="Phobius"/>
    </source>
</evidence>
<organism evidence="2">
    <name type="scientific">Marinobacter antarcticus</name>
    <dbReference type="NCBI Taxonomy" id="564117"/>
    <lineage>
        <taxon>Bacteria</taxon>
        <taxon>Pseudomonadati</taxon>
        <taxon>Pseudomonadota</taxon>
        <taxon>Gammaproteobacteria</taxon>
        <taxon>Pseudomonadales</taxon>
        <taxon>Marinobacteraceae</taxon>
        <taxon>Marinobacter</taxon>
    </lineage>
</organism>
<dbReference type="EMBL" id="DRGY01000043">
    <property type="protein sequence ID" value="HEA51774.1"/>
    <property type="molecule type" value="Genomic_DNA"/>
</dbReference>
<feature type="transmembrane region" description="Helical" evidence="1">
    <location>
        <begin position="166"/>
        <end position="189"/>
    </location>
</feature>